<comment type="subcellular location">
    <subcellularLocation>
        <location evidence="1">Membrane</location>
        <topology evidence="1">Multi-pass membrane protein</topology>
    </subcellularLocation>
</comment>
<proteinExistence type="predicted"/>
<keyword evidence="4 5" id="KW-0472">Membrane</keyword>
<organism evidence="7 8">
    <name type="scientific">Mucilaginibacter boryungensis</name>
    <dbReference type="NCBI Taxonomy" id="768480"/>
    <lineage>
        <taxon>Bacteria</taxon>
        <taxon>Pseudomonadati</taxon>
        <taxon>Bacteroidota</taxon>
        <taxon>Sphingobacteriia</taxon>
        <taxon>Sphingobacteriales</taxon>
        <taxon>Sphingobacteriaceae</taxon>
        <taxon>Mucilaginibacter</taxon>
    </lineage>
</organism>
<evidence type="ECO:0000256" key="3">
    <source>
        <dbReference type="ARBA" id="ARBA00022989"/>
    </source>
</evidence>
<comment type="caution">
    <text evidence="7">The sequence shown here is derived from an EMBL/GenBank/DDBJ whole genome shotgun (WGS) entry which is preliminary data.</text>
</comment>
<dbReference type="Pfam" id="PF05154">
    <property type="entry name" value="TM2"/>
    <property type="match status" value="1"/>
</dbReference>
<feature type="transmembrane region" description="Helical" evidence="5">
    <location>
        <begin position="51"/>
        <end position="70"/>
    </location>
</feature>
<feature type="domain" description="TM2" evidence="6">
    <location>
        <begin position="54"/>
        <end position="95"/>
    </location>
</feature>
<protein>
    <submittedName>
        <fullName evidence="7">TM2 domain-containing protein</fullName>
    </submittedName>
</protein>
<sequence>MDMQPNAYMMLPGITAEEIGFLQQATAGLDENQQKYFFNVYAGKRKSAQDVLLFTLIGFLGIAGVHRFVLGQIGMGLVYFFTGGFCLIGTIVDLINHKTLAMEYNKKMAYDSFQIVKMGGGFNKF</sequence>
<feature type="transmembrane region" description="Helical" evidence="5">
    <location>
        <begin position="76"/>
        <end position="96"/>
    </location>
</feature>
<evidence type="ECO:0000313" key="7">
    <source>
        <dbReference type="EMBL" id="MBE9668691.1"/>
    </source>
</evidence>
<dbReference type="PANTHER" id="PTHR21016">
    <property type="entry name" value="BETA-AMYLOID BINDING PROTEIN-RELATED"/>
    <property type="match status" value="1"/>
</dbReference>
<dbReference type="PANTHER" id="PTHR21016:SF25">
    <property type="entry name" value="TM2 DOMAIN-CONTAINING PROTEIN DDB_G0277895-RELATED"/>
    <property type="match status" value="1"/>
</dbReference>
<name>A0ABR9XMT7_9SPHI</name>
<dbReference type="InterPro" id="IPR007829">
    <property type="entry name" value="TM2"/>
</dbReference>
<keyword evidence="3 5" id="KW-1133">Transmembrane helix</keyword>
<evidence type="ECO:0000256" key="1">
    <source>
        <dbReference type="ARBA" id="ARBA00004141"/>
    </source>
</evidence>
<evidence type="ECO:0000256" key="4">
    <source>
        <dbReference type="ARBA" id="ARBA00023136"/>
    </source>
</evidence>
<dbReference type="EMBL" id="JADFFM010000002">
    <property type="protein sequence ID" value="MBE9668691.1"/>
    <property type="molecule type" value="Genomic_DNA"/>
</dbReference>
<dbReference type="RefSeq" id="WP_194108078.1">
    <property type="nucleotide sequence ID" value="NZ_JADFFM010000002.1"/>
</dbReference>
<evidence type="ECO:0000259" key="6">
    <source>
        <dbReference type="Pfam" id="PF05154"/>
    </source>
</evidence>
<evidence type="ECO:0000256" key="2">
    <source>
        <dbReference type="ARBA" id="ARBA00022692"/>
    </source>
</evidence>
<dbReference type="Proteomes" id="UP000632774">
    <property type="component" value="Unassembled WGS sequence"/>
</dbReference>
<reference evidence="7 8" key="1">
    <citation type="submission" date="2020-10" db="EMBL/GenBank/DDBJ databases">
        <title>Mucilaginibacter mali sp. nov., isolated from rhizosphere soil of apple orchard.</title>
        <authorList>
            <person name="Lee J.-S."/>
            <person name="Kim H.S."/>
            <person name="Kim J.-S."/>
        </authorList>
    </citation>
    <scope>NUCLEOTIDE SEQUENCE [LARGE SCALE GENOMIC DNA]</scope>
    <source>
        <strain evidence="7 8">KCTC 23157</strain>
    </source>
</reference>
<keyword evidence="8" id="KW-1185">Reference proteome</keyword>
<dbReference type="InterPro" id="IPR050932">
    <property type="entry name" value="TM2D1-3-like"/>
</dbReference>
<evidence type="ECO:0000256" key="5">
    <source>
        <dbReference type="SAM" id="Phobius"/>
    </source>
</evidence>
<evidence type="ECO:0000313" key="8">
    <source>
        <dbReference type="Proteomes" id="UP000632774"/>
    </source>
</evidence>
<accession>A0ABR9XMT7</accession>
<keyword evidence="2 5" id="KW-0812">Transmembrane</keyword>
<gene>
    <name evidence="7" type="ORF">IRJ18_20140</name>
</gene>